<dbReference type="PANTHER" id="PTHR30537:SF80">
    <property type="entry name" value="TRANSCRIPTIONAL REGULATOR"/>
    <property type="match status" value="1"/>
</dbReference>
<evidence type="ECO:0000313" key="7">
    <source>
        <dbReference type="Proteomes" id="UP001596086"/>
    </source>
</evidence>
<dbReference type="CDD" id="cd08422">
    <property type="entry name" value="PBP2_CrgA_like"/>
    <property type="match status" value="1"/>
</dbReference>
<reference evidence="7" key="1">
    <citation type="journal article" date="2019" name="Int. J. Syst. Evol. Microbiol.">
        <title>The Global Catalogue of Microorganisms (GCM) 10K type strain sequencing project: providing services to taxonomists for standard genome sequencing and annotation.</title>
        <authorList>
            <consortium name="The Broad Institute Genomics Platform"/>
            <consortium name="The Broad Institute Genome Sequencing Center for Infectious Disease"/>
            <person name="Wu L."/>
            <person name="Ma J."/>
        </authorList>
    </citation>
    <scope>NUCLEOTIDE SEQUENCE [LARGE SCALE GENOMIC DNA]</scope>
    <source>
        <strain evidence="7">CGMCC 4.5798</strain>
    </source>
</reference>
<gene>
    <name evidence="6" type="ORF">ACFPO9_15445</name>
</gene>
<dbReference type="Pfam" id="PF00126">
    <property type="entry name" value="HTH_1"/>
    <property type="match status" value="1"/>
</dbReference>
<dbReference type="InterPro" id="IPR000847">
    <property type="entry name" value="LysR_HTH_N"/>
</dbReference>
<keyword evidence="2" id="KW-0805">Transcription regulation</keyword>
<feature type="domain" description="HTH lysR-type" evidence="5">
    <location>
        <begin position="1"/>
        <end position="59"/>
    </location>
</feature>
<dbReference type="InterPro" id="IPR058163">
    <property type="entry name" value="LysR-type_TF_proteobact-type"/>
</dbReference>
<dbReference type="EMBL" id="JBHSMZ010000010">
    <property type="protein sequence ID" value="MFC5549910.1"/>
    <property type="molecule type" value="Genomic_DNA"/>
</dbReference>
<accession>A0ABW0S1W2</accession>
<dbReference type="InterPro" id="IPR036390">
    <property type="entry name" value="WH_DNA-bd_sf"/>
</dbReference>
<dbReference type="PRINTS" id="PR00039">
    <property type="entry name" value="HTHLYSR"/>
</dbReference>
<keyword evidence="7" id="KW-1185">Reference proteome</keyword>
<dbReference type="Gene3D" id="1.10.10.10">
    <property type="entry name" value="Winged helix-like DNA-binding domain superfamily/Winged helix DNA-binding domain"/>
    <property type="match status" value="1"/>
</dbReference>
<comment type="caution">
    <text evidence="6">The sequence shown here is derived from an EMBL/GenBank/DDBJ whole genome shotgun (WGS) entry which is preliminary data.</text>
</comment>
<evidence type="ECO:0000256" key="2">
    <source>
        <dbReference type="ARBA" id="ARBA00023015"/>
    </source>
</evidence>
<name>A0ABW0S1W2_9BURK</name>
<dbReference type="Proteomes" id="UP001596086">
    <property type="component" value="Unassembled WGS sequence"/>
</dbReference>
<comment type="similarity">
    <text evidence="1">Belongs to the LysR transcriptional regulatory family.</text>
</comment>
<dbReference type="Pfam" id="PF03466">
    <property type="entry name" value="LysR_substrate"/>
    <property type="match status" value="1"/>
</dbReference>
<evidence type="ECO:0000256" key="3">
    <source>
        <dbReference type="ARBA" id="ARBA00023125"/>
    </source>
</evidence>
<dbReference type="SUPFAM" id="SSF53850">
    <property type="entry name" value="Periplasmic binding protein-like II"/>
    <property type="match status" value="1"/>
</dbReference>
<protein>
    <submittedName>
        <fullName evidence="6">LysR family transcriptional regulator</fullName>
    </submittedName>
</protein>
<dbReference type="Gene3D" id="3.40.190.290">
    <property type="match status" value="1"/>
</dbReference>
<dbReference type="PROSITE" id="PS50931">
    <property type="entry name" value="HTH_LYSR"/>
    <property type="match status" value="1"/>
</dbReference>
<organism evidence="6 7">
    <name type="scientific">Massilia aerilata</name>
    <dbReference type="NCBI Taxonomy" id="453817"/>
    <lineage>
        <taxon>Bacteria</taxon>
        <taxon>Pseudomonadati</taxon>
        <taxon>Pseudomonadota</taxon>
        <taxon>Betaproteobacteria</taxon>
        <taxon>Burkholderiales</taxon>
        <taxon>Oxalobacteraceae</taxon>
        <taxon>Telluria group</taxon>
        <taxon>Massilia</taxon>
    </lineage>
</organism>
<dbReference type="InterPro" id="IPR005119">
    <property type="entry name" value="LysR_subst-bd"/>
</dbReference>
<keyword evidence="4" id="KW-0804">Transcription</keyword>
<dbReference type="PANTHER" id="PTHR30537">
    <property type="entry name" value="HTH-TYPE TRANSCRIPTIONAL REGULATOR"/>
    <property type="match status" value="1"/>
</dbReference>
<proteinExistence type="inferred from homology"/>
<dbReference type="InterPro" id="IPR036388">
    <property type="entry name" value="WH-like_DNA-bd_sf"/>
</dbReference>
<evidence type="ECO:0000256" key="4">
    <source>
        <dbReference type="ARBA" id="ARBA00023163"/>
    </source>
</evidence>
<sequence length="300" mass="32305">MNKLTAMECFVRAVETGSFSAVGRELGIGQPNVSRNIAALEQSLGTQLLHRSTRSLAVTPEGQRYYEQARAALDLIGQAESDARGQRNPQGLLRMACSQALGAEKIIAAMPGFMARYPDLELDLLLSDAYADLVAEGLDLAVRGGVLADSALRARRLGSSERVHVASTAYLDARGTPDTPAALAQHECILYTHIARGDRWPFREGEVQVGGRMRVNNLEGIRRAVIGGIGIGYLPSWMVWDQVRDGSLRVVLAGHATGPTPIHAVYAAQRLLPQRAVVFIDYMAEVFAATPGLNGSSVLD</sequence>
<dbReference type="RefSeq" id="WP_379772003.1">
    <property type="nucleotide sequence ID" value="NZ_JBHSMZ010000010.1"/>
</dbReference>
<evidence type="ECO:0000256" key="1">
    <source>
        <dbReference type="ARBA" id="ARBA00009437"/>
    </source>
</evidence>
<keyword evidence="3" id="KW-0238">DNA-binding</keyword>
<evidence type="ECO:0000313" key="6">
    <source>
        <dbReference type="EMBL" id="MFC5549910.1"/>
    </source>
</evidence>
<evidence type="ECO:0000259" key="5">
    <source>
        <dbReference type="PROSITE" id="PS50931"/>
    </source>
</evidence>
<dbReference type="SUPFAM" id="SSF46785">
    <property type="entry name" value="Winged helix' DNA-binding domain"/>
    <property type="match status" value="1"/>
</dbReference>